<name>A0ABP0GVP7_CLALP</name>
<feature type="coiled-coil region" evidence="4">
    <location>
        <begin position="276"/>
        <end position="310"/>
    </location>
</feature>
<proteinExistence type="inferred from homology"/>
<gene>
    <name evidence="5" type="ORF">CVLEPA_LOCUS28960</name>
</gene>
<dbReference type="Pfam" id="PF07763">
    <property type="entry name" value="FEZ"/>
    <property type="match status" value="1"/>
</dbReference>
<evidence type="ECO:0000313" key="6">
    <source>
        <dbReference type="Proteomes" id="UP001642483"/>
    </source>
</evidence>
<evidence type="ECO:0000313" key="5">
    <source>
        <dbReference type="EMBL" id="CAK8695732.1"/>
    </source>
</evidence>
<feature type="coiled-coil region" evidence="4">
    <location>
        <begin position="203"/>
        <end position="230"/>
    </location>
</feature>
<evidence type="ECO:0008006" key="7">
    <source>
        <dbReference type="Google" id="ProtNLM"/>
    </source>
</evidence>
<comment type="similarity">
    <text evidence="1">Belongs to the zygin family.</text>
</comment>
<dbReference type="PANTHER" id="PTHR12394:SF12">
    <property type="entry name" value="LD08195P"/>
    <property type="match status" value="1"/>
</dbReference>
<evidence type="ECO:0000256" key="3">
    <source>
        <dbReference type="ARBA" id="ARBA00023054"/>
    </source>
</evidence>
<keyword evidence="6" id="KW-1185">Reference proteome</keyword>
<keyword evidence="2" id="KW-0597">Phosphoprotein</keyword>
<dbReference type="PANTHER" id="PTHR12394">
    <property type="entry name" value="ZYGIN"/>
    <property type="match status" value="1"/>
</dbReference>
<evidence type="ECO:0000256" key="2">
    <source>
        <dbReference type="ARBA" id="ARBA00022553"/>
    </source>
</evidence>
<keyword evidence="3 4" id="KW-0175">Coiled coil</keyword>
<protein>
    <recommendedName>
        <fullName evidence="7">Fasciculation and elongation protein zeta-2</fullName>
    </recommendedName>
</protein>
<dbReference type="EMBL" id="CAWYQH010000152">
    <property type="protein sequence ID" value="CAK8695732.1"/>
    <property type="molecule type" value="Genomic_DNA"/>
</dbReference>
<sequence length="428" mass="48447">MSAPIAQLDDEWESFSSFANVEDISCNNIFTSINANVEIENHLNQNGTLNVNSETLDKFPGQEINSYESMEDLVHTFDEKLAACFRINPSNSDTINEPVDTDILTQDCLWKRLTDSYGLVQPLNWEKSQIRKLHIPALNLPIAKTESEKSKHEPKMQQNQDLKDEELKKQMDYHSMIEYNIYTEDETIFYNTTGQEENGGIVLQTADEVIEELEGIMQDAEDTNAAVNLEIQEETGIIFDENSLEGELDEELSCASFHPRLSMGSPSSQDESDRAVELKSMSVAELNALNEDLEEQVRLLSSELLDELNLRDELQCEYEVKNTFISRVLEVQYKREQFNKSLNNAPMAKKFNLLRRSTTTGSLAKEGRFLTTVIPCNEGDKLTLDNLMALIKILDAIKADSDEVPALLTSYILKVLCPAANTNHTLQL</sequence>
<evidence type="ECO:0000256" key="4">
    <source>
        <dbReference type="SAM" id="Coils"/>
    </source>
</evidence>
<dbReference type="Proteomes" id="UP001642483">
    <property type="component" value="Unassembled WGS sequence"/>
</dbReference>
<reference evidence="5 6" key="1">
    <citation type="submission" date="2024-02" db="EMBL/GenBank/DDBJ databases">
        <authorList>
            <person name="Daric V."/>
            <person name="Darras S."/>
        </authorList>
    </citation>
    <scope>NUCLEOTIDE SEQUENCE [LARGE SCALE GENOMIC DNA]</scope>
</reference>
<organism evidence="5 6">
    <name type="scientific">Clavelina lepadiformis</name>
    <name type="common">Light-bulb sea squirt</name>
    <name type="synonym">Ascidia lepadiformis</name>
    <dbReference type="NCBI Taxonomy" id="159417"/>
    <lineage>
        <taxon>Eukaryota</taxon>
        <taxon>Metazoa</taxon>
        <taxon>Chordata</taxon>
        <taxon>Tunicata</taxon>
        <taxon>Ascidiacea</taxon>
        <taxon>Aplousobranchia</taxon>
        <taxon>Clavelinidae</taxon>
        <taxon>Clavelina</taxon>
    </lineage>
</organism>
<dbReference type="InterPro" id="IPR011680">
    <property type="entry name" value="FEZ"/>
</dbReference>
<comment type="caution">
    <text evidence="5">The sequence shown here is derived from an EMBL/GenBank/DDBJ whole genome shotgun (WGS) entry which is preliminary data.</text>
</comment>
<accession>A0ABP0GVP7</accession>
<evidence type="ECO:0000256" key="1">
    <source>
        <dbReference type="ARBA" id="ARBA00006788"/>
    </source>
</evidence>